<name>A0A327NCW2_PSEFL</name>
<dbReference type="Proteomes" id="UP000249493">
    <property type="component" value="Unassembled WGS sequence"/>
</dbReference>
<sequence length="216" mass="24815">MIMAKVESVSLQRKEPERARCSRLFFAEHDLIDRKDGNLVASIYSTYQDLEANFGFREQAGIQTFAVLWGQNGFDSRLIRLVEEGIIESVLSPVQLIHQCNGLLTIILNPAFSGCPRDFVDAWQGIAFNAAYDHLELRCMYEKDNRLYKDGRQFHDQVKSIISTEMLDIVDYHSGHSLFDEEWKEPDLEVFKGKSDGADTKDAQAEFDFFDDDFPL</sequence>
<gene>
    <name evidence="1" type="ORF">DOZ80_03055</name>
</gene>
<accession>A0A327NCW2</accession>
<reference evidence="1 2" key="1">
    <citation type="submission" date="2018-06" db="EMBL/GenBank/DDBJ databases">
        <authorList>
            <person name="Zhirakovskaya E."/>
        </authorList>
    </citation>
    <scope>NUCLEOTIDE SEQUENCE [LARGE SCALE GENOMIC DNA]</scope>
    <source>
        <strain evidence="1 2">LY3</strain>
    </source>
</reference>
<proteinExistence type="predicted"/>
<evidence type="ECO:0000313" key="2">
    <source>
        <dbReference type="Proteomes" id="UP000249493"/>
    </source>
</evidence>
<dbReference type="EMBL" id="QLIN01000001">
    <property type="protein sequence ID" value="RAI72533.1"/>
    <property type="molecule type" value="Genomic_DNA"/>
</dbReference>
<dbReference type="AlphaFoldDB" id="A0A327NCW2"/>
<evidence type="ECO:0000313" key="1">
    <source>
        <dbReference type="EMBL" id="RAI72533.1"/>
    </source>
</evidence>
<organism evidence="1 2">
    <name type="scientific">Pseudomonas fluorescens</name>
    <dbReference type="NCBI Taxonomy" id="294"/>
    <lineage>
        <taxon>Bacteria</taxon>
        <taxon>Pseudomonadati</taxon>
        <taxon>Pseudomonadota</taxon>
        <taxon>Gammaproteobacteria</taxon>
        <taxon>Pseudomonadales</taxon>
        <taxon>Pseudomonadaceae</taxon>
        <taxon>Pseudomonas</taxon>
    </lineage>
</organism>
<comment type="caution">
    <text evidence="1">The sequence shown here is derived from an EMBL/GenBank/DDBJ whole genome shotgun (WGS) entry which is preliminary data.</text>
</comment>
<protein>
    <submittedName>
        <fullName evidence="1">Uncharacterized protein</fullName>
    </submittedName>
</protein>